<evidence type="ECO:0000313" key="8">
    <source>
        <dbReference type="Proteomes" id="UP000270296"/>
    </source>
</evidence>
<evidence type="ECO:0000256" key="3">
    <source>
        <dbReference type="ARBA" id="ARBA00022483"/>
    </source>
</evidence>
<organism evidence="7 8">
    <name type="scientific">Soboliphyme baturini</name>
    <dbReference type="NCBI Taxonomy" id="241478"/>
    <lineage>
        <taxon>Eukaryota</taxon>
        <taxon>Metazoa</taxon>
        <taxon>Ecdysozoa</taxon>
        <taxon>Nematoda</taxon>
        <taxon>Enoplea</taxon>
        <taxon>Dorylaimia</taxon>
        <taxon>Dioctophymatida</taxon>
        <taxon>Dioctophymatoidea</taxon>
        <taxon>Soboliphymatidae</taxon>
        <taxon>Soboliphyme</taxon>
    </lineage>
</organism>
<dbReference type="InterPro" id="IPR042561">
    <property type="entry name" value="Exo84_C_1"/>
</dbReference>
<accession>A0A3P8D2U1</accession>
<feature type="region of interest" description="Disordered" evidence="5">
    <location>
        <begin position="1"/>
        <end position="20"/>
    </location>
</feature>
<protein>
    <recommendedName>
        <fullName evidence="6">FHA domain-containing protein</fullName>
    </recommendedName>
</protein>
<evidence type="ECO:0000313" key="7">
    <source>
        <dbReference type="EMBL" id="VDP45642.1"/>
    </source>
</evidence>
<dbReference type="InterPro" id="IPR016159">
    <property type="entry name" value="Cullin_repeat-like_dom_sf"/>
</dbReference>
<feature type="non-terminal residue" evidence="7">
    <location>
        <position position="260"/>
    </location>
</feature>
<evidence type="ECO:0000256" key="5">
    <source>
        <dbReference type="SAM" id="MobiDB-lite"/>
    </source>
</evidence>
<keyword evidence="4" id="KW-0653">Protein transport</keyword>
<dbReference type="InterPro" id="IPR000253">
    <property type="entry name" value="FHA_dom"/>
</dbReference>
<reference evidence="7 8" key="1">
    <citation type="submission" date="2018-11" db="EMBL/GenBank/DDBJ databases">
        <authorList>
            <consortium name="Pathogen Informatics"/>
        </authorList>
    </citation>
    <scope>NUCLEOTIDE SEQUENCE [LARGE SCALE GENOMIC DNA]</scope>
</reference>
<proteinExistence type="inferred from homology"/>
<dbReference type="AlphaFoldDB" id="A0A3P8D2U1"/>
<dbReference type="Proteomes" id="UP000270296">
    <property type="component" value="Unassembled WGS sequence"/>
</dbReference>
<gene>
    <name evidence="7" type="ORF">SBAD_LOCUS12121</name>
</gene>
<keyword evidence="3" id="KW-0268">Exocytosis</keyword>
<dbReference type="GO" id="GO:0015031">
    <property type="term" value="P:protein transport"/>
    <property type="evidence" value="ECO:0007669"/>
    <property type="project" value="UniProtKB-KW"/>
</dbReference>
<feature type="domain" description="FHA" evidence="6">
    <location>
        <begin position="126"/>
        <end position="178"/>
    </location>
</feature>
<dbReference type="InterPro" id="IPR032403">
    <property type="entry name" value="Exo84_C"/>
</dbReference>
<dbReference type="PANTHER" id="PTHR21426:SF12">
    <property type="entry name" value="EXOCYST COMPLEX COMPONENT 8"/>
    <property type="match status" value="1"/>
</dbReference>
<dbReference type="GO" id="GO:0000145">
    <property type="term" value="C:exocyst"/>
    <property type="evidence" value="ECO:0007669"/>
    <property type="project" value="InterPro"/>
</dbReference>
<dbReference type="Gene3D" id="1.20.58.1210">
    <property type="entry name" value="Exo84p, N-terminal helical domain"/>
    <property type="match status" value="1"/>
</dbReference>
<name>A0A3P8D2U1_9BILA</name>
<dbReference type="InterPro" id="IPR033961">
    <property type="entry name" value="Exo84"/>
</dbReference>
<sequence>MNFVKGSKTEPPTKQNSAEEADWVRELPDELDVCIAQRDFDAAVDLLFEGTYTIKILLSITREIFCLGRDYLNECSDAALVQEVKEKLDLKQDQLTDKLCKELKILSDKYLQGGPKSTRKAVMLLVRLGKASQACDLYLKNRAATMKHAIRELKEDKWRQYNLQSESNMHRFVQEMKDIGISIEDMVCERSLRGPNATEDRCWLWLTGQVCHFVRCIMPFVYDIAYLRVKNFIPFCDESFTNVWKTELEYLERSGTTVDQ</sequence>
<dbReference type="PROSITE" id="PS50006">
    <property type="entry name" value="FHA_DOMAIN"/>
    <property type="match status" value="1"/>
</dbReference>
<evidence type="ECO:0000256" key="1">
    <source>
        <dbReference type="ARBA" id="ARBA00007210"/>
    </source>
</evidence>
<evidence type="ECO:0000256" key="2">
    <source>
        <dbReference type="ARBA" id="ARBA00022448"/>
    </source>
</evidence>
<keyword evidence="8" id="KW-1185">Reference proteome</keyword>
<keyword evidence="2" id="KW-0813">Transport</keyword>
<dbReference type="SUPFAM" id="SSF74788">
    <property type="entry name" value="Cullin repeat-like"/>
    <property type="match status" value="1"/>
</dbReference>
<evidence type="ECO:0000256" key="4">
    <source>
        <dbReference type="ARBA" id="ARBA00022927"/>
    </source>
</evidence>
<dbReference type="Pfam" id="PF16528">
    <property type="entry name" value="Exo84_C"/>
    <property type="match status" value="1"/>
</dbReference>
<dbReference type="GO" id="GO:0006893">
    <property type="term" value="P:Golgi to plasma membrane transport"/>
    <property type="evidence" value="ECO:0007669"/>
    <property type="project" value="TreeGrafter"/>
</dbReference>
<evidence type="ECO:0000259" key="6">
    <source>
        <dbReference type="PROSITE" id="PS50006"/>
    </source>
</evidence>
<dbReference type="PANTHER" id="PTHR21426">
    <property type="entry name" value="EXOCYST COMPLEX COMPONENT 8"/>
    <property type="match status" value="1"/>
</dbReference>
<dbReference type="EMBL" id="UZAM01017025">
    <property type="protein sequence ID" value="VDP45642.1"/>
    <property type="molecule type" value="Genomic_DNA"/>
</dbReference>
<comment type="similarity">
    <text evidence="1">Belongs to the EXO84 family.</text>
</comment>
<dbReference type="OrthoDB" id="642193at2759"/>
<dbReference type="GO" id="GO:0006887">
    <property type="term" value="P:exocytosis"/>
    <property type="evidence" value="ECO:0007669"/>
    <property type="project" value="UniProtKB-KW"/>
</dbReference>